<sequence length="78" mass="8810">MVTGLSVPAFGRHGQPQRTVSFCHAEFDQVNYMAWIQLGVTQRDAGKEIFDVVAGQHVIFWHLDFSDLSDEFLRIDGA</sequence>
<protein>
    <submittedName>
        <fullName evidence="1">Uncharacterized protein</fullName>
    </submittedName>
</protein>
<organism evidence="1 2">
    <name type="scientific">Trichuris suis</name>
    <name type="common">pig whipworm</name>
    <dbReference type="NCBI Taxonomy" id="68888"/>
    <lineage>
        <taxon>Eukaryota</taxon>
        <taxon>Metazoa</taxon>
        <taxon>Ecdysozoa</taxon>
        <taxon>Nematoda</taxon>
        <taxon>Enoplea</taxon>
        <taxon>Dorylaimia</taxon>
        <taxon>Trichinellida</taxon>
        <taxon>Trichuridae</taxon>
        <taxon>Trichuris</taxon>
    </lineage>
</organism>
<proteinExistence type="predicted"/>
<accession>A0A085M2G4</accession>
<dbReference type="Proteomes" id="UP000030764">
    <property type="component" value="Unassembled WGS sequence"/>
</dbReference>
<name>A0A085M2G4_9BILA</name>
<dbReference type="AlphaFoldDB" id="A0A085M2G4"/>
<reference evidence="1 2" key="1">
    <citation type="journal article" date="2014" name="Nat. Genet.">
        <title>Genome and transcriptome of the porcine whipworm Trichuris suis.</title>
        <authorList>
            <person name="Jex A.R."/>
            <person name="Nejsum P."/>
            <person name="Schwarz E.M."/>
            <person name="Hu L."/>
            <person name="Young N.D."/>
            <person name="Hall R.S."/>
            <person name="Korhonen P.K."/>
            <person name="Liao S."/>
            <person name="Thamsborg S."/>
            <person name="Xia J."/>
            <person name="Xu P."/>
            <person name="Wang S."/>
            <person name="Scheerlinck J.P."/>
            <person name="Hofmann A."/>
            <person name="Sternberg P.W."/>
            <person name="Wang J."/>
            <person name="Gasser R.B."/>
        </authorList>
    </citation>
    <scope>NUCLEOTIDE SEQUENCE [LARGE SCALE GENOMIC DNA]</scope>
    <source>
        <strain evidence="1">DCEP-RM93M</strain>
    </source>
</reference>
<evidence type="ECO:0000313" key="2">
    <source>
        <dbReference type="Proteomes" id="UP000030764"/>
    </source>
</evidence>
<dbReference type="EMBL" id="KL363240">
    <property type="protein sequence ID" value="KFD51410.1"/>
    <property type="molecule type" value="Genomic_DNA"/>
</dbReference>
<evidence type="ECO:0000313" key="1">
    <source>
        <dbReference type="EMBL" id="KFD51410.1"/>
    </source>
</evidence>
<keyword evidence="2" id="KW-1185">Reference proteome</keyword>
<gene>
    <name evidence="1" type="ORF">M513_07815</name>
</gene>